<comment type="caution">
    <text evidence="2">The sequence shown here is derived from an EMBL/GenBank/DDBJ whole genome shotgun (WGS) entry which is preliminary data.</text>
</comment>
<proteinExistence type="predicted"/>
<protein>
    <submittedName>
        <fullName evidence="2">Uncharacterized protein</fullName>
    </submittedName>
</protein>
<keyword evidence="3" id="KW-1185">Reference proteome</keyword>
<accession>A0ABV1ADC3</accession>
<feature type="region of interest" description="Disordered" evidence="1">
    <location>
        <begin position="1"/>
        <end position="30"/>
    </location>
</feature>
<dbReference type="Proteomes" id="UP001469553">
    <property type="component" value="Unassembled WGS sequence"/>
</dbReference>
<reference evidence="2 3" key="1">
    <citation type="submission" date="2021-06" db="EMBL/GenBank/DDBJ databases">
        <authorList>
            <person name="Palmer J.M."/>
        </authorList>
    </citation>
    <scope>NUCLEOTIDE SEQUENCE [LARGE SCALE GENOMIC DNA]</scope>
    <source>
        <strain evidence="2 3">AS_MEX2019</strain>
        <tissue evidence="2">Muscle</tissue>
    </source>
</reference>
<sequence length="70" mass="8559">MCVYVRKRERGRETERKRERESKHLQERNRQTVDRCICLPSWFGFQVEILAKPAKSDFLRWTGQVFFPLD</sequence>
<organism evidence="2 3">
    <name type="scientific">Ameca splendens</name>
    <dbReference type="NCBI Taxonomy" id="208324"/>
    <lineage>
        <taxon>Eukaryota</taxon>
        <taxon>Metazoa</taxon>
        <taxon>Chordata</taxon>
        <taxon>Craniata</taxon>
        <taxon>Vertebrata</taxon>
        <taxon>Euteleostomi</taxon>
        <taxon>Actinopterygii</taxon>
        <taxon>Neopterygii</taxon>
        <taxon>Teleostei</taxon>
        <taxon>Neoteleostei</taxon>
        <taxon>Acanthomorphata</taxon>
        <taxon>Ovalentaria</taxon>
        <taxon>Atherinomorphae</taxon>
        <taxon>Cyprinodontiformes</taxon>
        <taxon>Goodeidae</taxon>
        <taxon>Ameca</taxon>
    </lineage>
</organism>
<evidence type="ECO:0000313" key="3">
    <source>
        <dbReference type="Proteomes" id="UP001469553"/>
    </source>
</evidence>
<evidence type="ECO:0000313" key="2">
    <source>
        <dbReference type="EMBL" id="MEQ2315646.1"/>
    </source>
</evidence>
<dbReference type="EMBL" id="JAHRIP010086993">
    <property type="protein sequence ID" value="MEQ2315646.1"/>
    <property type="molecule type" value="Genomic_DNA"/>
</dbReference>
<feature type="compositionally biased region" description="Basic and acidic residues" evidence="1">
    <location>
        <begin position="10"/>
        <end position="30"/>
    </location>
</feature>
<gene>
    <name evidence="2" type="ORF">AMECASPLE_024578</name>
</gene>
<name>A0ABV1ADC3_9TELE</name>
<evidence type="ECO:0000256" key="1">
    <source>
        <dbReference type="SAM" id="MobiDB-lite"/>
    </source>
</evidence>